<gene>
    <name evidence="2" type="ORF">ABWK59_15050</name>
</gene>
<evidence type="ECO:0008006" key="3">
    <source>
        <dbReference type="Google" id="ProtNLM"/>
    </source>
</evidence>
<name>A0AAU8JXX9_9ACTN</name>
<accession>A0AAU8JXX9</accession>
<dbReference type="AlphaFoldDB" id="A0AAU8JXX9"/>
<keyword evidence="1" id="KW-1133">Transmembrane helix</keyword>
<reference evidence="2" key="1">
    <citation type="submission" date="2024-06" db="EMBL/GenBank/DDBJ databases">
        <title>The genome sequences of Kitasatospora sp. strain HUAS MG31.</title>
        <authorList>
            <person name="Mo P."/>
        </authorList>
    </citation>
    <scope>NUCLEOTIDE SEQUENCE</scope>
    <source>
        <strain evidence="2">HUAS MG31</strain>
    </source>
</reference>
<evidence type="ECO:0000256" key="1">
    <source>
        <dbReference type="SAM" id="Phobius"/>
    </source>
</evidence>
<dbReference type="EMBL" id="CP159872">
    <property type="protein sequence ID" value="XCM80147.1"/>
    <property type="molecule type" value="Genomic_DNA"/>
</dbReference>
<protein>
    <recommendedName>
        <fullName evidence="3">SpdD protein</fullName>
    </recommendedName>
</protein>
<proteinExistence type="predicted"/>
<feature type="transmembrane region" description="Helical" evidence="1">
    <location>
        <begin position="84"/>
        <end position="105"/>
    </location>
</feature>
<keyword evidence="1" id="KW-0472">Membrane</keyword>
<dbReference type="KEGG" id="kcm:ABWK59_15050"/>
<feature type="transmembrane region" description="Helical" evidence="1">
    <location>
        <begin position="59"/>
        <end position="78"/>
    </location>
</feature>
<sequence>MNRHLASVPSPGDGPQVDMELLAALVAAQLNTNQNTALLPAPAPALVQQASVSPTVQRYGGYVAAGAGAAAVLIPVLLATTAALLAVGMAALALAISALVIRWIIRDMRRG</sequence>
<keyword evidence="1" id="KW-0812">Transmembrane</keyword>
<evidence type="ECO:0000313" key="2">
    <source>
        <dbReference type="EMBL" id="XCM80147.1"/>
    </source>
</evidence>
<organism evidence="2">
    <name type="scientific">Kitasatospora camelliae</name>
    <dbReference type="NCBI Taxonomy" id="3156397"/>
    <lineage>
        <taxon>Bacteria</taxon>
        <taxon>Bacillati</taxon>
        <taxon>Actinomycetota</taxon>
        <taxon>Actinomycetes</taxon>
        <taxon>Kitasatosporales</taxon>
        <taxon>Streptomycetaceae</taxon>
        <taxon>Kitasatospora</taxon>
    </lineage>
</organism>
<dbReference type="RefSeq" id="WP_354641087.1">
    <property type="nucleotide sequence ID" value="NZ_CP159872.1"/>
</dbReference>